<evidence type="ECO:0000313" key="1">
    <source>
        <dbReference type="EMBL" id="KAJ0226371.1"/>
    </source>
</evidence>
<dbReference type="EMBL" id="NBSK02000001">
    <property type="protein sequence ID" value="KAJ0226371.1"/>
    <property type="molecule type" value="Genomic_DNA"/>
</dbReference>
<sequence length="130" mass="14436">MLARWLSSAGGRLVISSDGVWDALSTESALECSHGLAPKSAAAQIESTLECSRGLAPENYQSTKTIKLVYGELRVELRSQPIVEMSLSGQELRYSRFRGKAKKYRDSGFRVGVRPRRVAYGCDLFTKVFE</sequence>
<evidence type="ECO:0000313" key="2">
    <source>
        <dbReference type="Proteomes" id="UP000235145"/>
    </source>
</evidence>
<organism evidence="1 2">
    <name type="scientific">Lactuca sativa</name>
    <name type="common">Garden lettuce</name>
    <dbReference type="NCBI Taxonomy" id="4236"/>
    <lineage>
        <taxon>Eukaryota</taxon>
        <taxon>Viridiplantae</taxon>
        <taxon>Streptophyta</taxon>
        <taxon>Embryophyta</taxon>
        <taxon>Tracheophyta</taxon>
        <taxon>Spermatophyta</taxon>
        <taxon>Magnoliopsida</taxon>
        <taxon>eudicotyledons</taxon>
        <taxon>Gunneridae</taxon>
        <taxon>Pentapetalae</taxon>
        <taxon>asterids</taxon>
        <taxon>campanulids</taxon>
        <taxon>Asterales</taxon>
        <taxon>Asteraceae</taxon>
        <taxon>Cichorioideae</taxon>
        <taxon>Cichorieae</taxon>
        <taxon>Lactucinae</taxon>
        <taxon>Lactuca</taxon>
    </lineage>
</organism>
<dbReference type="AlphaFoldDB" id="A0A9R1XUJ6"/>
<dbReference type="Proteomes" id="UP000235145">
    <property type="component" value="Unassembled WGS sequence"/>
</dbReference>
<protein>
    <recommendedName>
        <fullName evidence="3">PPM-type phosphatase domain-containing protein</fullName>
    </recommendedName>
</protein>
<comment type="caution">
    <text evidence="1">The sequence shown here is derived from an EMBL/GenBank/DDBJ whole genome shotgun (WGS) entry which is preliminary data.</text>
</comment>
<evidence type="ECO:0008006" key="3">
    <source>
        <dbReference type="Google" id="ProtNLM"/>
    </source>
</evidence>
<gene>
    <name evidence="1" type="ORF">LSAT_V11C100049660</name>
</gene>
<accession>A0A9R1XUJ6</accession>
<name>A0A9R1XUJ6_LACSA</name>
<proteinExistence type="predicted"/>
<reference evidence="1 2" key="1">
    <citation type="journal article" date="2017" name="Nat. Commun.">
        <title>Genome assembly with in vitro proximity ligation data and whole-genome triplication in lettuce.</title>
        <authorList>
            <person name="Reyes-Chin-Wo S."/>
            <person name="Wang Z."/>
            <person name="Yang X."/>
            <person name="Kozik A."/>
            <person name="Arikit S."/>
            <person name="Song C."/>
            <person name="Xia L."/>
            <person name="Froenicke L."/>
            <person name="Lavelle D.O."/>
            <person name="Truco M.J."/>
            <person name="Xia R."/>
            <person name="Zhu S."/>
            <person name="Xu C."/>
            <person name="Xu H."/>
            <person name="Xu X."/>
            <person name="Cox K."/>
            <person name="Korf I."/>
            <person name="Meyers B.C."/>
            <person name="Michelmore R.W."/>
        </authorList>
    </citation>
    <scope>NUCLEOTIDE SEQUENCE [LARGE SCALE GENOMIC DNA]</scope>
    <source>
        <strain evidence="2">cv. Salinas</strain>
        <tissue evidence="1">Seedlings</tissue>
    </source>
</reference>
<keyword evidence="2" id="KW-1185">Reference proteome</keyword>